<dbReference type="PANTHER" id="PTHR11365:SF2">
    <property type="entry name" value="5-OXOPROLINASE"/>
    <property type="match status" value="1"/>
</dbReference>
<dbReference type="RefSeq" id="XP_026678317.1">
    <property type="nucleotide sequence ID" value="XM_026822516.1"/>
</dbReference>
<dbReference type="Proteomes" id="UP000079169">
    <property type="component" value="Unplaced"/>
</dbReference>
<evidence type="ECO:0000259" key="1">
    <source>
        <dbReference type="Pfam" id="PF05378"/>
    </source>
</evidence>
<gene>
    <name evidence="3" type="primary">LOC113466815</name>
</gene>
<sequence>MGTTVATNALLEKKGANVVLVTNKGMKDLLVIGDQSRPKLFELVRISFRQATSSQRA</sequence>
<organism evidence="2 3">
    <name type="scientific">Diaphorina citri</name>
    <name type="common">Asian citrus psyllid</name>
    <dbReference type="NCBI Taxonomy" id="121845"/>
    <lineage>
        <taxon>Eukaryota</taxon>
        <taxon>Metazoa</taxon>
        <taxon>Ecdysozoa</taxon>
        <taxon>Arthropoda</taxon>
        <taxon>Hexapoda</taxon>
        <taxon>Insecta</taxon>
        <taxon>Pterygota</taxon>
        <taxon>Neoptera</taxon>
        <taxon>Paraneoptera</taxon>
        <taxon>Hemiptera</taxon>
        <taxon>Sternorrhyncha</taxon>
        <taxon>Psylloidea</taxon>
        <taxon>Psyllidae</taxon>
        <taxon>Diaphorininae</taxon>
        <taxon>Diaphorina</taxon>
    </lineage>
</organism>
<dbReference type="AlphaFoldDB" id="A0A3Q0IQ11"/>
<name>A0A3Q0IQ11_DIACI</name>
<feature type="domain" description="Hydantoinase/oxoprolinase N-terminal" evidence="1">
    <location>
        <begin position="1"/>
        <end position="45"/>
    </location>
</feature>
<dbReference type="GO" id="GO:0017168">
    <property type="term" value="F:5-oxoprolinase (ATP-hydrolyzing) activity"/>
    <property type="evidence" value="ECO:0007669"/>
    <property type="project" value="TreeGrafter"/>
</dbReference>
<evidence type="ECO:0000313" key="3">
    <source>
        <dbReference type="RefSeq" id="XP_026678317.1"/>
    </source>
</evidence>
<accession>A0A3Q0IQ11</accession>
<dbReference type="PANTHER" id="PTHR11365">
    <property type="entry name" value="5-OXOPROLINASE RELATED"/>
    <property type="match status" value="1"/>
</dbReference>
<dbReference type="GO" id="GO:0006749">
    <property type="term" value="P:glutathione metabolic process"/>
    <property type="evidence" value="ECO:0007669"/>
    <property type="project" value="TreeGrafter"/>
</dbReference>
<dbReference type="KEGG" id="dci:113466815"/>
<evidence type="ECO:0000313" key="2">
    <source>
        <dbReference type="Proteomes" id="UP000079169"/>
    </source>
</evidence>
<protein>
    <submittedName>
        <fullName evidence="3">5-oxoprolinase-like</fullName>
    </submittedName>
</protein>
<dbReference type="GeneID" id="113466815"/>
<proteinExistence type="predicted"/>
<dbReference type="PaxDb" id="121845-A0A3Q0IQ11"/>
<dbReference type="InterPro" id="IPR045079">
    <property type="entry name" value="Oxoprolinase-like"/>
</dbReference>
<keyword evidence="2" id="KW-1185">Reference proteome</keyword>
<dbReference type="InterPro" id="IPR008040">
    <property type="entry name" value="Hydant_A_N"/>
</dbReference>
<reference evidence="3" key="1">
    <citation type="submission" date="2025-08" db="UniProtKB">
        <authorList>
            <consortium name="RefSeq"/>
        </authorList>
    </citation>
    <scope>IDENTIFICATION</scope>
</reference>
<dbReference type="Pfam" id="PF05378">
    <property type="entry name" value="Hydant_A_N"/>
    <property type="match status" value="1"/>
</dbReference>
<dbReference type="STRING" id="121845.A0A3Q0IQ11"/>
<dbReference type="GO" id="GO:0005829">
    <property type="term" value="C:cytosol"/>
    <property type="evidence" value="ECO:0007669"/>
    <property type="project" value="TreeGrafter"/>
</dbReference>